<keyword evidence="6 8" id="KW-0472">Membrane</keyword>
<dbReference type="GO" id="GO:0016020">
    <property type="term" value="C:membrane"/>
    <property type="evidence" value="ECO:0007669"/>
    <property type="project" value="UniProtKB-SubCell"/>
</dbReference>
<evidence type="ECO:0000256" key="4">
    <source>
        <dbReference type="ARBA" id="ARBA00022692"/>
    </source>
</evidence>
<keyword evidence="4 8" id="KW-0812">Transmembrane</keyword>
<keyword evidence="10" id="KW-1185">Reference proteome</keyword>
<evidence type="ECO:0000256" key="8">
    <source>
        <dbReference type="SAM" id="Phobius"/>
    </source>
</evidence>
<dbReference type="AlphaFoldDB" id="A0AAD8ITD0"/>
<reference evidence="9" key="2">
    <citation type="submission" date="2023-05" db="EMBL/GenBank/DDBJ databases">
        <authorList>
            <person name="Schelkunov M.I."/>
        </authorList>
    </citation>
    <scope>NUCLEOTIDE SEQUENCE</scope>
    <source>
        <strain evidence="9">Hsosn_3</strain>
        <tissue evidence="9">Leaf</tissue>
    </source>
</reference>
<accession>A0AAD8ITD0</accession>
<dbReference type="InterPro" id="IPR039309">
    <property type="entry name" value="BT1"/>
</dbReference>
<dbReference type="SUPFAM" id="SSF103473">
    <property type="entry name" value="MFS general substrate transporter"/>
    <property type="match status" value="1"/>
</dbReference>
<dbReference type="InterPro" id="IPR004324">
    <property type="entry name" value="FBT"/>
</dbReference>
<feature type="transmembrane region" description="Helical" evidence="8">
    <location>
        <begin position="410"/>
        <end position="429"/>
    </location>
</feature>
<keyword evidence="3" id="KW-0813">Transport</keyword>
<evidence type="ECO:0000256" key="7">
    <source>
        <dbReference type="ARBA" id="ARBA00044504"/>
    </source>
</evidence>
<feature type="transmembrane region" description="Helical" evidence="8">
    <location>
        <begin position="226"/>
        <end position="247"/>
    </location>
</feature>
<dbReference type="Gene3D" id="1.20.1250.20">
    <property type="entry name" value="MFS general substrate transporter like domains"/>
    <property type="match status" value="1"/>
</dbReference>
<feature type="transmembrane region" description="Helical" evidence="8">
    <location>
        <begin position="482"/>
        <end position="502"/>
    </location>
</feature>
<dbReference type="PANTHER" id="PTHR31585:SF12">
    <property type="entry name" value="FOLATE-BIOPTERIN TRANSPORTER 9, CHLOROPLASTIC-RELATED"/>
    <property type="match status" value="1"/>
</dbReference>
<comment type="subcellular location">
    <subcellularLocation>
        <location evidence="1">Membrane</location>
        <topology evidence="1">Multi-pass membrane protein</topology>
    </subcellularLocation>
</comment>
<dbReference type="PANTHER" id="PTHR31585">
    <property type="entry name" value="FOLATE-BIOPTERIN TRANSPORTER 1, CHLOROPLASTIC"/>
    <property type="match status" value="1"/>
</dbReference>
<dbReference type="Pfam" id="PF03092">
    <property type="entry name" value="BT1"/>
    <property type="match status" value="1"/>
</dbReference>
<name>A0AAD8ITD0_9APIA</name>
<organism evidence="9 10">
    <name type="scientific">Heracleum sosnowskyi</name>
    <dbReference type="NCBI Taxonomy" id="360622"/>
    <lineage>
        <taxon>Eukaryota</taxon>
        <taxon>Viridiplantae</taxon>
        <taxon>Streptophyta</taxon>
        <taxon>Embryophyta</taxon>
        <taxon>Tracheophyta</taxon>
        <taxon>Spermatophyta</taxon>
        <taxon>Magnoliopsida</taxon>
        <taxon>eudicotyledons</taxon>
        <taxon>Gunneridae</taxon>
        <taxon>Pentapetalae</taxon>
        <taxon>asterids</taxon>
        <taxon>campanulids</taxon>
        <taxon>Apiales</taxon>
        <taxon>Apiaceae</taxon>
        <taxon>Apioideae</taxon>
        <taxon>apioid superclade</taxon>
        <taxon>Tordylieae</taxon>
        <taxon>Tordyliinae</taxon>
        <taxon>Heracleum</taxon>
    </lineage>
</organism>
<proteinExistence type="inferred from homology"/>
<evidence type="ECO:0000256" key="3">
    <source>
        <dbReference type="ARBA" id="ARBA00022448"/>
    </source>
</evidence>
<evidence type="ECO:0000313" key="9">
    <source>
        <dbReference type="EMBL" id="KAK1390703.1"/>
    </source>
</evidence>
<dbReference type="NCBIfam" id="TIGR00788">
    <property type="entry name" value="fbt"/>
    <property type="match status" value="1"/>
</dbReference>
<dbReference type="Proteomes" id="UP001237642">
    <property type="component" value="Unassembled WGS sequence"/>
</dbReference>
<comment type="similarity">
    <text evidence="2">Belongs to the major facilitator superfamily. Folate-biopterin transporter (TC 2.A.71) family.</text>
</comment>
<evidence type="ECO:0000256" key="1">
    <source>
        <dbReference type="ARBA" id="ARBA00004141"/>
    </source>
</evidence>
<comment type="caution">
    <text evidence="9">The sequence shown here is derived from an EMBL/GenBank/DDBJ whole genome shotgun (WGS) entry which is preliminary data.</text>
</comment>
<dbReference type="EMBL" id="JAUIZM010000004">
    <property type="protein sequence ID" value="KAK1390703.1"/>
    <property type="molecule type" value="Genomic_DNA"/>
</dbReference>
<protein>
    <submittedName>
        <fullName evidence="9">Folate-biopterin transporter 9, chloroplastic</fullName>
    </submittedName>
</protein>
<sequence>MNPLICSGKIPISPMSPMISRTQTNSPRLSFLQYKPPHCYHQEKPMNTKPKISNLTSPKVISCSQTLSSKGNKKVAAVEKEECCDMRSQQMMMLCGFGYWVQGFRCFPWLALNYHMAHNLNLHPSTLQLVQNTSNLPMVAKPLYGILSDALYIGGAHRIPYISVGVLLQVLSWGSLALIPVAGKALPILMACILFSNLGASITEVAKDALVAEYGVKNKLAGLQSYAFMALASGGILGHLLGGYALLRLSPRSMCLAFAGFLSLQLTMSLATREESLGLEKPINQTLVSKSILQTFKEQYSDLVVAISDENISRPLIWIVASIALVPILSGSIFCYQTQCLNLNPSIIGMSRVTSQIILLSVTVIYGRFWRNVPLRKLIGMVQSLYATSLFLDLALVNQFNLKFGISNEIFALCFSGITEAIAQFKLLPFQMLIASLAPPGCEGSLMSFMASAVCLSSIVSGFLGVGLASILGITSDNYSNLSLGIIVQFIAALVSLQWLYYVPVSQPSGEQGWKKGRSQRTRKVGRMMFNPVDEYRRERRSGYRNKRLLQD</sequence>
<keyword evidence="5 8" id="KW-1133">Transmembrane helix</keyword>
<evidence type="ECO:0000256" key="5">
    <source>
        <dbReference type="ARBA" id="ARBA00022989"/>
    </source>
</evidence>
<gene>
    <name evidence="9" type="ORF">POM88_018881</name>
</gene>
<evidence type="ECO:0000256" key="6">
    <source>
        <dbReference type="ARBA" id="ARBA00023136"/>
    </source>
</evidence>
<dbReference type="InterPro" id="IPR036259">
    <property type="entry name" value="MFS_trans_sf"/>
</dbReference>
<feature type="transmembrane region" description="Helical" evidence="8">
    <location>
        <begin position="347"/>
        <end position="366"/>
    </location>
</feature>
<comment type="similarity">
    <text evidence="7">Belongs to the major facilitator superfamily. Phosphate:H(+) symporter (TC 2.A.1.9) family.</text>
</comment>
<reference evidence="9" key="1">
    <citation type="submission" date="2023-02" db="EMBL/GenBank/DDBJ databases">
        <title>Genome of toxic invasive species Heracleum sosnowskyi carries increased number of genes despite the absence of recent whole-genome duplications.</title>
        <authorList>
            <person name="Schelkunov M."/>
            <person name="Shtratnikova V."/>
            <person name="Makarenko M."/>
            <person name="Klepikova A."/>
            <person name="Omelchenko D."/>
            <person name="Novikova G."/>
            <person name="Obukhova E."/>
            <person name="Bogdanov V."/>
            <person name="Penin A."/>
            <person name="Logacheva M."/>
        </authorList>
    </citation>
    <scope>NUCLEOTIDE SEQUENCE</scope>
    <source>
        <strain evidence="9">Hsosn_3</strain>
        <tissue evidence="9">Leaf</tissue>
    </source>
</reference>
<evidence type="ECO:0000256" key="2">
    <source>
        <dbReference type="ARBA" id="ARBA00007015"/>
    </source>
</evidence>
<feature type="transmembrane region" description="Helical" evidence="8">
    <location>
        <begin position="449"/>
        <end position="475"/>
    </location>
</feature>
<feature type="transmembrane region" description="Helical" evidence="8">
    <location>
        <begin position="316"/>
        <end position="335"/>
    </location>
</feature>
<evidence type="ECO:0000313" key="10">
    <source>
        <dbReference type="Proteomes" id="UP001237642"/>
    </source>
</evidence>
<feature type="transmembrane region" description="Helical" evidence="8">
    <location>
        <begin position="159"/>
        <end position="179"/>
    </location>
</feature>